<gene>
    <name evidence="1" type="ORF">EYS09_04875</name>
</gene>
<accession>A0A4Q9HZK0</accession>
<protein>
    <submittedName>
        <fullName evidence="1">Uncharacterized protein</fullName>
    </submittedName>
</protein>
<dbReference type="Proteomes" id="UP000292452">
    <property type="component" value="Unassembled WGS sequence"/>
</dbReference>
<proteinExistence type="predicted"/>
<evidence type="ECO:0000313" key="2">
    <source>
        <dbReference type="Proteomes" id="UP000292452"/>
    </source>
</evidence>
<comment type="caution">
    <text evidence="1">The sequence shown here is derived from an EMBL/GenBank/DDBJ whole genome shotgun (WGS) entry which is preliminary data.</text>
</comment>
<dbReference type="AlphaFoldDB" id="A0A4Q9HZK0"/>
<evidence type="ECO:0000313" key="1">
    <source>
        <dbReference type="EMBL" id="TBO60767.1"/>
    </source>
</evidence>
<organism evidence="1 2">
    <name type="scientific">Streptomyces kasugaensis</name>
    <dbReference type="NCBI Taxonomy" id="1946"/>
    <lineage>
        <taxon>Bacteria</taxon>
        <taxon>Bacillati</taxon>
        <taxon>Actinomycetota</taxon>
        <taxon>Actinomycetes</taxon>
        <taxon>Kitasatosporales</taxon>
        <taxon>Streptomycetaceae</taxon>
        <taxon>Streptomyces</taxon>
    </lineage>
</organism>
<name>A0A4Q9HZK0_STRKA</name>
<keyword evidence="2" id="KW-1185">Reference proteome</keyword>
<sequence length="145" mass="15749">MTKQADFNRRGRVRMAKTGESYATARNQILVERPDTAAYGPVGDGMSAALHVSNGDATDLPGTRLVERVLCWRDVLREGPVTAAEPEELRRIRAAFLLQAGWDDGSALAPTGTASWQPIARVRTCCGAQRTSTTSSRSPDPRPPR</sequence>
<dbReference type="EMBL" id="SIXH01000026">
    <property type="protein sequence ID" value="TBO60767.1"/>
    <property type="molecule type" value="Genomic_DNA"/>
</dbReference>
<reference evidence="1 2" key="1">
    <citation type="submission" date="2019-02" db="EMBL/GenBank/DDBJ databases">
        <title>Draft Genome Sequence of Streptomyces sp. AM-2504, identified by 16S rRNA comparative analysis as a Streptomyces Kasugaensis strain.</title>
        <authorList>
            <person name="Napolioni V."/>
            <person name="Giuliodori A.M."/>
            <person name="Spurio R."/>
            <person name="Fabbretti A."/>
        </authorList>
    </citation>
    <scope>NUCLEOTIDE SEQUENCE [LARGE SCALE GENOMIC DNA]</scope>
    <source>
        <strain evidence="1 2">AM-2504</strain>
    </source>
</reference>
<dbReference type="RefSeq" id="WP_131122319.1">
    <property type="nucleotide sequence ID" value="NZ_SIXH01000026.1"/>
</dbReference>